<evidence type="ECO:0000256" key="1">
    <source>
        <dbReference type="ARBA" id="ARBA00004141"/>
    </source>
</evidence>
<evidence type="ECO:0008006" key="11">
    <source>
        <dbReference type="Google" id="ProtNLM"/>
    </source>
</evidence>
<evidence type="ECO:0000256" key="3">
    <source>
        <dbReference type="ARBA" id="ARBA00022692"/>
    </source>
</evidence>
<evidence type="ECO:0000256" key="5">
    <source>
        <dbReference type="ARBA" id="ARBA00023136"/>
    </source>
</evidence>
<feature type="region of interest" description="Disordered" evidence="6">
    <location>
        <begin position="36"/>
        <end position="66"/>
    </location>
</feature>
<dbReference type="OrthoDB" id="266518at2759"/>
<comment type="similarity">
    <text evidence="2">Belongs to the EI24 family.</text>
</comment>
<dbReference type="GO" id="GO:0016236">
    <property type="term" value="P:macroautophagy"/>
    <property type="evidence" value="ECO:0000318"/>
    <property type="project" value="GO_Central"/>
</dbReference>
<name>T1ERF9_HELRO</name>
<dbReference type="GeneID" id="20199159"/>
<dbReference type="RefSeq" id="XP_009019571.1">
    <property type="nucleotide sequence ID" value="XM_009021323.1"/>
</dbReference>
<dbReference type="PANTHER" id="PTHR21389:SF0">
    <property type="entry name" value="ETOPOSIDE-INDUCED PROTEIN 2.4 HOMOLOG"/>
    <property type="match status" value="1"/>
</dbReference>
<evidence type="ECO:0000256" key="4">
    <source>
        <dbReference type="ARBA" id="ARBA00022989"/>
    </source>
</evidence>
<dbReference type="InParanoid" id="T1ERF9"/>
<dbReference type="FunCoup" id="T1ERF9">
    <property type="interactions" value="486"/>
</dbReference>
<dbReference type="Pfam" id="PF07264">
    <property type="entry name" value="EI24"/>
    <property type="match status" value="1"/>
</dbReference>
<evidence type="ECO:0000256" key="2">
    <source>
        <dbReference type="ARBA" id="ARBA00010970"/>
    </source>
</evidence>
<evidence type="ECO:0000256" key="6">
    <source>
        <dbReference type="SAM" id="MobiDB-lite"/>
    </source>
</evidence>
<dbReference type="EMBL" id="KB096742">
    <property type="protein sequence ID" value="ESO02163.1"/>
    <property type="molecule type" value="Genomic_DNA"/>
</dbReference>
<dbReference type="AlphaFoldDB" id="T1ERF9"/>
<feature type="transmembrane region" description="Helical" evidence="7">
    <location>
        <begin position="271"/>
        <end position="288"/>
    </location>
</feature>
<reference evidence="10" key="1">
    <citation type="submission" date="2012-12" db="EMBL/GenBank/DDBJ databases">
        <authorList>
            <person name="Hellsten U."/>
            <person name="Grimwood J."/>
            <person name="Chapman J.A."/>
            <person name="Shapiro H."/>
            <person name="Aerts A."/>
            <person name="Otillar R.P."/>
            <person name="Terry A.Y."/>
            <person name="Boore J.L."/>
            <person name="Simakov O."/>
            <person name="Marletaz F."/>
            <person name="Cho S.-J."/>
            <person name="Edsinger-Gonzales E."/>
            <person name="Havlak P."/>
            <person name="Kuo D.-H."/>
            <person name="Larsson T."/>
            <person name="Lv J."/>
            <person name="Arendt D."/>
            <person name="Savage R."/>
            <person name="Osoegawa K."/>
            <person name="de Jong P."/>
            <person name="Lindberg D.R."/>
            <person name="Seaver E.C."/>
            <person name="Weisblat D.A."/>
            <person name="Putnam N.H."/>
            <person name="Grigoriev I.V."/>
            <person name="Rokhsar D.S."/>
        </authorList>
    </citation>
    <scope>NUCLEOTIDE SEQUENCE</scope>
</reference>
<dbReference type="InterPro" id="IPR059112">
    <property type="entry name" value="CysZ/EI24"/>
</dbReference>
<feature type="transmembrane region" description="Helical" evidence="7">
    <location>
        <begin position="248"/>
        <end position="265"/>
    </location>
</feature>
<evidence type="ECO:0000313" key="8">
    <source>
        <dbReference type="EMBL" id="ESO02163.1"/>
    </source>
</evidence>
<gene>
    <name evidence="9" type="primary">20199159</name>
    <name evidence="8" type="ORF">HELRODRAFT_161400</name>
</gene>
<dbReference type="OMA" id="TVMQQRR"/>
<keyword evidence="5 7" id="KW-0472">Membrane</keyword>
<dbReference type="STRING" id="6412.T1ERF9"/>
<accession>T1ERF9</accession>
<dbReference type="PANTHER" id="PTHR21389">
    <property type="entry name" value="P53 INDUCED PROTEIN"/>
    <property type="match status" value="1"/>
</dbReference>
<evidence type="ECO:0000313" key="10">
    <source>
        <dbReference type="Proteomes" id="UP000015101"/>
    </source>
</evidence>
<evidence type="ECO:0000256" key="7">
    <source>
        <dbReference type="SAM" id="Phobius"/>
    </source>
</evidence>
<reference evidence="8 10" key="2">
    <citation type="journal article" date="2013" name="Nature">
        <title>Insights into bilaterian evolution from three spiralian genomes.</title>
        <authorList>
            <person name="Simakov O."/>
            <person name="Marletaz F."/>
            <person name="Cho S.J."/>
            <person name="Edsinger-Gonzales E."/>
            <person name="Havlak P."/>
            <person name="Hellsten U."/>
            <person name="Kuo D.H."/>
            <person name="Larsson T."/>
            <person name="Lv J."/>
            <person name="Arendt D."/>
            <person name="Savage R."/>
            <person name="Osoegawa K."/>
            <person name="de Jong P."/>
            <person name="Grimwood J."/>
            <person name="Chapman J.A."/>
            <person name="Shapiro H."/>
            <person name="Aerts A."/>
            <person name="Otillar R.P."/>
            <person name="Terry A.Y."/>
            <person name="Boore J.L."/>
            <person name="Grigoriev I.V."/>
            <person name="Lindberg D.R."/>
            <person name="Seaver E.C."/>
            <person name="Weisblat D.A."/>
            <person name="Putnam N.H."/>
            <person name="Rokhsar D.S."/>
        </authorList>
    </citation>
    <scope>NUCLEOTIDE SEQUENCE</scope>
</reference>
<keyword evidence="3 7" id="KW-0812">Transmembrane</keyword>
<dbReference type="EMBL" id="AMQM01000810">
    <property type="status" value="NOT_ANNOTATED_CDS"/>
    <property type="molecule type" value="Genomic_DNA"/>
</dbReference>
<keyword evidence="4 7" id="KW-1133">Transmembrane helix</keyword>
<dbReference type="GO" id="GO:0016020">
    <property type="term" value="C:membrane"/>
    <property type="evidence" value="ECO:0007669"/>
    <property type="project" value="UniProtKB-SubCell"/>
</dbReference>
<feature type="transmembrane region" description="Helical" evidence="7">
    <location>
        <begin position="204"/>
        <end position="227"/>
    </location>
</feature>
<dbReference type="GO" id="GO:0005783">
    <property type="term" value="C:endoplasmic reticulum"/>
    <property type="evidence" value="ECO:0000318"/>
    <property type="project" value="GO_Central"/>
</dbReference>
<dbReference type="HOGENOM" id="CLU_031164_0_1_1"/>
<reference evidence="9" key="3">
    <citation type="submission" date="2015-06" db="UniProtKB">
        <authorList>
            <consortium name="EnsemblMetazoa"/>
        </authorList>
    </citation>
    <scope>IDENTIFICATION</scope>
</reference>
<keyword evidence="10" id="KW-1185">Reference proteome</keyword>
<dbReference type="Proteomes" id="UP000015101">
    <property type="component" value="Unassembled WGS sequence"/>
</dbReference>
<proteinExistence type="inferred from homology"/>
<feature type="transmembrane region" description="Helical" evidence="7">
    <location>
        <begin position="170"/>
        <end position="198"/>
    </location>
</feature>
<dbReference type="EnsemblMetazoa" id="HelroT161400">
    <property type="protein sequence ID" value="HelroP161400"/>
    <property type="gene ID" value="HelroG161400"/>
</dbReference>
<protein>
    <recommendedName>
        <fullName evidence="11">Etoposide-induced protein 2.4 homolog</fullName>
    </recommendedName>
</protein>
<comment type="subcellular location">
    <subcellularLocation>
        <location evidence="1">Membrane</location>
        <topology evidence="1">Multi-pass membrane protein</topology>
    </subcellularLocation>
</comment>
<evidence type="ECO:0000313" key="9">
    <source>
        <dbReference type="EnsemblMetazoa" id="HelroP161400"/>
    </source>
</evidence>
<dbReference type="eggNOG" id="KOG3966">
    <property type="taxonomic scope" value="Eukaryota"/>
</dbReference>
<organism evidence="9 10">
    <name type="scientific">Helobdella robusta</name>
    <name type="common">Californian leech</name>
    <dbReference type="NCBI Taxonomy" id="6412"/>
    <lineage>
        <taxon>Eukaryota</taxon>
        <taxon>Metazoa</taxon>
        <taxon>Spiralia</taxon>
        <taxon>Lophotrochozoa</taxon>
        <taxon>Annelida</taxon>
        <taxon>Clitellata</taxon>
        <taxon>Hirudinea</taxon>
        <taxon>Rhynchobdellida</taxon>
        <taxon>Glossiphoniidae</taxon>
        <taxon>Helobdella</taxon>
    </lineage>
</organism>
<dbReference type="CTD" id="20199159"/>
<feature type="transmembrane region" description="Helical" evidence="7">
    <location>
        <begin position="125"/>
        <end position="149"/>
    </location>
</feature>
<sequence length="297" mass="34160">MDQLVDFLRGVKDSLSGILAIIEIDKEEEKALSAAGERVAQKPQRPPSVQAMKRAANRNKPSFDSKNSVDLKERETVFQRLRKCCLYNLIFALSVALLTDYVLSSCSELLPSFSLPEPVYSIGSIIWWISKSLYFAVGLFLLKVFNFFWCQDIADASYRKFRGRPKSLPLAMSYADLMFTFCVQCIFILQANLVSYIFTTHFDGMFSFLASVVYPYHMMLLYTLYAYDYRWFFQGLEVQHKFAYIEQHWPYFLGFGLPLYILSNISESNILNSSIFALCYPVFIVAANEAKTKPVKS</sequence>
<dbReference type="KEGG" id="hro:HELRODRAFT_161400"/>
<feature type="transmembrane region" description="Helical" evidence="7">
    <location>
        <begin position="84"/>
        <end position="105"/>
    </location>
</feature>